<accession>A0A2P5CZ00</accession>
<evidence type="ECO:0000256" key="1">
    <source>
        <dbReference type="SAM" id="SignalP"/>
    </source>
</evidence>
<comment type="caution">
    <text evidence="2">The sequence shown here is derived from an EMBL/GenBank/DDBJ whole genome shotgun (WGS) entry which is preliminary data.</text>
</comment>
<sequence>VMGSEPFTQFCHHLLFLVGKYTLWAFLVSSVHRCSGPERPCLALPLPLHPRSDGAGTSLNGWPPDSCWTTSSKSSLRPLLASLASSPSRRALSLRTSATSSFKPRMAS</sequence>
<feature type="non-terminal residue" evidence="2">
    <location>
        <position position="1"/>
    </location>
</feature>
<feature type="chain" id="PRO_5015135234" evidence="1">
    <location>
        <begin position="26"/>
        <end position="108"/>
    </location>
</feature>
<gene>
    <name evidence="2" type="ORF">PanWU01x14_111330</name>
</gene>
<dbReference type="Proteomes" id="UP000237105">
    <property type="component" value="Unassembled WGS sequence"/>
</dbReference>
<evidence type="ECO:0000313" key="2">
    <source>
        <dbReference type="EMBL" id="PON66268.1"/>
    </source>
</evidence>
<organism evidence="2 3">
    <name type="scientific">Parasponia andersonii</name>
    <name type="common">Sponia andersonii</name>
    <dbReference type="NCBI Taxonomy" id="3476"/>
    <lineage>
        <taxon>Eukaryota</taxon>
        <taxon>Viridiplantae</taxon>
        <taxon>Streptophyta</taxon>
        <taxon>Embryophyta</taxon>
        <taxon>Tracheophyta</taxon>
        <taxon>Spermatophyta</taxon>
        <taxon>Magnoliopsida</taxon>
        <taxon>eudicotyledons</taxon>
        <taxon>Gunneridae</taxon>
        <taxon>Pentapetalae</taxon>
        <taxon>rosids</taxon>
        <taxon>fabids</taxon>
        <taxon>Rosales</taxon>
        <taxon>Cannabaceae</taxon>
        <taxon>Parasponia</taxon>
    </lineage>
</organism>
<dbReference type="EMBL" id="JXTB01000081">
    <property type="protein sequence ID" value="PON66268.1"/>
    <property type="molecule type" value="Genomic_DNA"/>
</dbReference>
<feature type="signal peptide" evidence="1">
    <location>
        <begin position="1"/>
        <end position="25"/>
    </location>
</feature>
<proteinExistence type="predicted"/>
<keyword evidence="1" id="KW-0732">Signal</keyword>
<reference evidence="3" key="1">
    <citation type="submission" date="2016-06" db="EMBL/GenBank/DDBJ databases">
        <title>Parallel loss of symbiosis genes in relatives of nitrogen-fixing non-legume Parasponia.</title>
        <authorList>
            <person name="Van Velzen R."/>
            <person name="Holmer R."/>
            <person name="Bu F."/>
            <person name="Rutten L."/>
            <person name="Van Zeijl A."/>
            <person name="Liu W."/>
            <person name="Santuari L."/>
            <person name="Cao Q."/>
            <person name="Sharma T."/>
            <person name="Shen D."/>
            <person name="Roswanjaya Y."/>
            <person name="Wardhani T."/>
            <person name="Kalhor M.S."/>
            <person name="Jansen J."/>
            <person name="Van den Hoogen J."/>
            <person name="Gungor B."/>
            <person name="Hartog M."/>
            <person name="Hontelez J."/>
            <person name="Verver J."/>
            <person name="Yang W.-C."/>
            <person name="Schijlen E."/>
            <person name="Repin R."/>
            <person name="Schilthuizen M."/>
            <person name="Schranz E."/>
            <person name="Heidstra R."/>
            <person name="Miyata K."/>
            <person name="Fedorova E."/>
            <person name="Kohlen W."/>
            <person name="Bisseling T."/>
            <person name="Smit S."/>
            <person name="Geurts R."/>
        </authorList>
    </citation>
    <scope>NUCLEOTIDE SEQUENCE [LARGE SCALE GENOMIC DNA]</scope>
    <source>
        <strain evidence="3">cv. WU1-14</strain>
    </source>
</reference>
<name>A0A2P5CZ00_PARAD</name>
<dbReference type="AlphaFoldDB" id="A0A2P5CZ00"/>
<evidence type="ECO:0000313" key="3">
    <source>
        <dbReference type="Proteomes" id="UP000237105"/>
    </source>
</evidence>
<keyword evidence="3" id="KW-1185">Reference proteome</keyword>
<protein>
    <submittedName>
        <fullName evidence="2">Uncharacterized protein</fullName>
    </submittedName>
</protein>